<feature type="region of interest" description="Disordered" evidence="1">
    <location>
        <begin position="491"/>
        <end position="519"/>
    </location>
</feature>
<dbReference type="KEGG" id="lmat:92515628"/>
<dbReference type="RefSeq" id="XP_067179751.1">
    <property type="nucleotide sequence ID" value="XM_067323116.1"/>
</dbReference>
<dbReference type="AlphaFoldDB" id="A0A836KXV4"/>
<evidence type="ECO:0000313" key="2">
    <source>
        <dbReference type="EMBL" id="KAG5481958.1"/>
    </source>
</evidence>
<accession>A0A836KXV4</accession>
<name>A0A836KXV4_9TRYP</name>
<proteinExistence type="predicted"/>
<sequence>MVDMDTERFLVLSGECPGEGVWCWAKTYTELVQCVQAAWGSDFRPVFKYKLPCALTNANTRMHLEVTEVTEQQRQGDTPRGGEAEEGIDAVISAPSKTRPSTCLVVLNDADDFDLWRRGGAYVSAASAPAAPSAKSNDERGAFVHHHGSPADSAQEMMHNVSHHMDHHRAASGVRTTDSRASAAAATLPEEGRTQRAWEPRALTSTLYAFRSGSLALDFLHIQQRRSHGRSASSERAPRRASPPVRCADDVIQAPLLSVLDPALLLRLHVTVVLRHSAAPAEVVLFSSYTPSGQGELPWGTLCLKARHAWGVHSPQFRYVEFTRGVEQGLISNVNDYKFWWRQMRLRNCELLVVEQAPSATAGAALASAEAQAAIRRYYEVEWPVERYSSPKNVVELVRELKALEREERMAAVNRPGGAVKVPSADHLTPASGAEASLRVTSAPSEPLPIDGAFEASGERAAVPSPAAPSGSIVLSPCFPLLLQRSQACPAAIPNPRGSRSSSTSISASSTTTTSSQKSITIAKKIDSEIWSSLLDAEHYARLMRLISMEHPEAAANAGSRGLELLASGEREAIQFAGSAEELLRESPERLVEEESVQGPEMAVSVTQSITALRTGDATPSRQLLSTHPPHQTKHSSGAFAAATDANAAVCTSRTATGAGATAAAATMESASHTRVATVGASCCDEQGRAWQHHALLLRYFCTRSSSMVSARGVGATPIR</sequence>
<protein>
    <submittedName>
        <fullName evidence="2">Uncharacterized protein</fullName>
    </submittedName>
</protein>
<dbReference type="EMBL" id="JAFEUZ010000016">
    <property type="protein sequence ID" value="KAG5481958.1"/>
    <property type="molecule type" value="Genomic_DNA"/>
</dbReference>
<feature type="region of interest" description="Disordered" evidence="1">
    <location>
        <begin position="126"/>
        <end position="150"/>
    </location>
</feature>
<comment type="caution">
    <text evidence="2">The sequence shown here is derived from an EMBL/GenBank/DDBJ whole genome shotgun (WGS) entry which is preliminary data.</text>
</comment>
<evidence type="ECO:0000256" key="1">
    <source>
        <dbReference type="SAM" id="MobiDB-lite"/>
    </source>
</evidence>
<keyword evidence="3" id="KW-1185">Reference proteome</keyword>
<feature type="compositionally biased region" description="Low complexity" evidence="1">
    <location>
        <begin position="501"/>
        <end position="519"/>
    </location>
</feature>
<gene>
    <name evidence="2" type="ORF">LSCM1_05670</name>
</gene>
<dbReference type="GeneID" id="92515628"/>
<dbReference type="Proteomes" id="UP000673552">
    <property type="component" value="Unassembled WGS sequence"/>
</dbReference>
<evidence type="ECO:0000313" key="3">
    <source>
        <dbReference type="Proteomes" id="UP000673552"/>
    </source>
</evidence>
<organism evidence="2 3">
    <name type="scientific">Leishmania martiniquensis</name>
    <dbReference type="NCBI Taxonomy" id="1580590"/>
    <lineage>
        <taxon>Eukaryota</taxon>
        <taxon>Discoba</taxon>
        <taxon>Euglenozoa</taxon>
        <taxon>Kinetoplastea</taxon>
        <taxon>Metakinetoplastina</taxon>
        <taxon>Trypanosomatida</taxon>
        <taxon>Trypanosomatidae</taxon>
        <taxon>Leishmaniinae</taxon>
        <taxon>Leishmania</taxon>
    </lineage>
</organism>
<reference evidence="3" key="1">
    <citation type="journal article" date="2021" name="Microbiol. Resour. Announc.">
        <title>LGAAP: Leishmaniinae Genome Assembly and Annotation Pipeline.</title>
        <authorList>
            <person name="Almutairi H."/>
            <person name="Urbaniak M.D."/>
            <person name="Bates M.D."/>
            <person name="Jariyapan N."/>
            <person name="Kwakye-Nuako G."/>
            <person name="Thomaz-Soccol V."/>
            <person name="Al-Salem W.S."/>
            <person name="Dillon R.J."/>
            <person name="Bates P.A."/>
            <person name="Gatherer D."/>
        </authorList>
    </citation>
    <scope>NUCLEOTIDE SEQUENCE [LARGE SCALE GENOMIC DNA]</scope>
</reference>
<reference evidence="3" key="2">
    <citation type="journal article" date="2021" name="Sci. Data">
        <title>Chromosome-scale genome sequencing, assembly and annotation of six genomes from subfamily Leishmaniinae.</title>
        <authorList>
            <person name="Almutairi H."/>
            <person name="Urbaniak M.D."/>
            <person name="Bates M.D."/>
            <person name="Jariyapan N."/>
            <person name="Kwakye-Nuako G."/>
            <person name="Thomaz Soccol V."/>
            <person name="Al-Salem W.S."/>
            <person name="Dillon R.J."/>
            <person name="Bates P.A."/>
            <person name="Gatherer D."/>
        </authorList>
    </citation>
    <scope>NUCLEOTIDE SEQUENCE [LARGE SCALE GENOMIC DNA]</scope>
</reference>
<feature type="region of interest" description="Disordered" evidence="1">
    <location>
        <begin position="616"/>
        <end position="636"/>
    </location>
</feature>
<dbReference type="OrthoDB" id="263814at2759"/>
<feature type="compositionally biased region" description="Polar residues" evidence="1">
    <location>
        <begin position="616"/>
        <end position="630"/>
    </location>
</feature>